<comment type="caution">
    <text evidence="2">The sequence shown here is derived from an EMBL/GenBank/DDBJ whole genome shotgun (WGS) entry which is preliminary data.</text>
</comment>
<sequence length="135" mass="14755">MNNLMPYLFFNGQCKAALDFYAHAMGGEITALSTFAEMPGETPPGTEDRIMHATFKAGDIAFMASDSMPDQDIPRSGPVALSLDFTDADEQAAVFHELAEGGEITMALQDTFWGARFGMVTDKFGIQWMLSLSKE</sequence>
<evidence type="ECO:0000313" key="2">
    <source>
        <dbReference type="EMBL" id="GGX54446.1"/>
    </source>
</evidence>
<dbReference type="EMBL" id="BMXR01000005">
    <property type="protein sequence ID" value="GGX54446.1"/>
    <property type="molecule type" value="Genomic_DNA"/>
</dbReference>
<dbReference type="PANTHER" id="PTHR33990:SF1">
    <property type="entry name" value="PROTEIN YJDN"/>
    <property type="match status" value="1"/>
</dbReference>
<dbReference type="Proteomes" id="UP000626148">
    <property type="component" value="Unassembled WGS sequence"/>
</dbReference>
<feature type="domain" description="PhnB-like" evidence="1">
    <location>
        <begin position="4"/>
        <end position="129"/>
    </location>
</feature>
<dbReference type="SUPFAM" id="SSF54593">
    <property type="entry name" value="Glyoxalase/Bleomycin resistance protein/Dihydroxybiphenyl dioxygenase"/>
    <property type="match status" value="1"/>
</dbReference>
<dbReference type="AlphaFoldDB" id="A0A918K905"/>
<protein>
    <submittedName>
        <fullName evidence="2">VOC family protein</fullName>
    </submittedName>
</protein>
<dbReference type="Gene3D" id="3.10.180.10">
    <property type="entry name" value="2,3-Dihydroxybiphenyl 1,2-Dioxygenase, domain 1"/>
    <property type="match status" value="1"/>
</dbReference>
<gene>
    <name evidence="2" type="ORF">GCM10007392_22270</name>
</gene>
<reference evidence="2" key="2">
    <citation type="submission" date="2020-09" db="EMBL/GenBank/DDBJ databases">
        <authorList>
            <person name="Sun Q."/>
            <person name="Kim S."/>
        </authorList>
    </citation>
    <scope>NUCLEOTIDE SEQUENCE</scope>
    <source>
        <strain evidence="2">KCTC 22169</strain>
    </source>
</reference>
<evidence type="ECO:0000313" key="3">
    <source>
        <dbReference type="Proteomes" id="UP000626148"/>
    </source>
</evidence>
<name>A0A918K905_9GAMM</name>
<dbReference type="Pfam" id="PF06983">
    <property type="entry name" value="3-dmu-9_3-mt"/>
    <property type="match status" value="1"/>
</dbReference>
<dbReference type="RefSeq" id="WP_189608622.1">
    <property type="nucleotide sequence ID" value="NZ_BMXR01000005.1"/>
</dbReference>
<dbReference type="InterPro" id="IPR029068">
    <property type="entry name" value="Glyas_Bleomycin-R_OHBP_Dase"/>
</dbReference>
<dbReference type="InterPro" id="IPR028973">
    <property type="entry name" value="PhnB-like"/>
</dbReference>
<evidence type="ECO:0000259" key="1">
    <source>
        <dbReference type="Pfam" id="PF06983"/>
    </source>
</evidence>
<reference evidence="2" key="1">
    <citation type="journal article" date="2014" name="Int. J. Syst. Evol. Microbiol.">
        <title>Complete genome sequence of Corynebacterium casei LMG S-19264T (=DSM 44701T), isolated from a smear-ripened cheese.</title>
        <authorList>
            <consortium name="US DOE Joint Genome Institute (JGI-PGF)"/>
            <person name="Walter F."/>
            <person name="Albersmeier A."/>
            <person name="Kalinowski J."/>
            <person name="Ruckert C."/>
        </authorList>
    </citation>
    <scope>NUCLEOTIDE SEQUENCE</scope>
    <source>
        <strain evidence="2">KCTC 22169</strain>
    </source>
</reference>
<organism evidence="2 3">
    <name type="scientific">Saccharospirillum salsuginis</name>
    <dbReference type="NCBI Taxonomy" id="418750"/>
    <lineage>
        <taxon>Bacteria</taxon>
        <taxon>Pseudomonadati</taxon>
        <taxon>Pseudomonadota</taxon>
        <taxon>Gammaproteobacteria</taxon>
        <taxon>Oceanospirillales</taxon>
        <taxon>Saccharospirillaceae</taxon>
        <taxon>Saccharospirillum</taxon>
    </lineage>
</organism>
<proteinExistence type="predicted"/>
<dbReference type="CDD" id="cd06588">
    <property type="entry name" value="PhnB_like"/>
    <property type="match status" value="1"/>
</dbReference>
<keyword evidence="3" id="KW-1185">Reference proteome</keyword>
<dbReference type="PANTHER" id="PTHR33990">
    <property type="entry name" value="PROTEIN YJDN-RELATED"/>
    <property type="match status" value="1"/>
</dbReference>
<accession>A0A918K905</accession>